<reference evidence="1" key="1">
    <citation type="submission" date="2015-08" db="UniProtKB">
        <authorList>
            <consortium name="WormBaseParasite"/>
        </authorList>
    </citation>
    <scope>IDENTIFICATION</scope>
</reference>
<dbReference type="AlphaFoldDB" id="A0A0K0EA47"/>
<proteinExistence type="predicted"/>
<name>A0A0K0EA47_STRER</name>
<sequence length="28" mass="3489">MQCILCFYSIVSLYFFYNILCWRHAIKI</sequence>
<accession>A0A0K0EA47</accession>
<protein>
    <submittedName>
        <fullName evidence="1">Uncharacterized protein</fullName>
    </submittedName>
</protein>
<organism evidence="1">
    <name type="scientific">Strongyloides stercoralis</name>
    <name type="common">Threadworm</name>
    <dbReference type="NCBI Taxonomy" id="6248"/>
    <lineage>
        <taxon>Eukaryota</taxon>
        <taxon>Metazoa</taxon>
        <taxon>Ecdysozoa</taxon>
        <taxon>Nematoda</taxon>
        <taxon>Chromadorea</taxon>
        <taxon>Rhabditida</taxon>
        <taxon>Tylenchina</taxon>
        <taxon>Panagrolaimomorpha</taxon>
        <taxon>Strongyloidoidea</taxon>
        <taxon>Strongyloididae</taxon>
        <taxon>Strongyloides</taxon>
    </lineage>
</organism>
<dbReference type="WBParaSite" id="SSTP_0000637400.1">
    <property type="protein sequence ID" value="SSTP_0000637400.1"/>
    <property type="gene ID" value="SSTP_0000637400"/>
</dbReference>
<evidence type="ECO:0000313" key="1">
    <source>
        <dbReference type="WBParaSite" id="SSTP_0000637400.1"/>
    </source>
</evidence>